<dbReference type="GO" id="GO:0016705">
    <property type="term" value="F:oxidoreductase activity, acting on paired donors, with incorporation or reduction of molecular oxygen"/>
    <property type="evidence" value="ECO:0007669"/>
    <property type="project" value="InterPro"/>
</dbReference>
<keyword evidence="5 14" id="KW-0812">Transmembrane</keyword>
<dbReference type="CDD" id="cd11041">
    <property type="entry name" value="CYP503A1-like"/>
    <property type="match status" value="1"/>
</dbReference>
<dbReference type="GO" id="GO:0020037">
    <property type="term" value="F:heme binding"/>
    <property type="evidence" value="ECO:0007669"/>
    <property type="project" value="InterPro"/>
</dbReference>
<comment type="caution">
    <text evidence="15">The sequence shown here is derived from an EMBL/GenBank/DDBJ whole genome shotgun (WGS) entry which is preliminary data.</text>
</comment>
<dbReference type="InterPro" id="IPR001128">
    <property type="entry name" value="Cyt_P450"/>
</dbReference>
<dbReference type="PRINTS" id="PR00385">
    <property type="entry name" value="P450"/>
</dbReference>
<keyword evidence="16" id="KW-1185">Reference proteome</keyword>
<keyword evidence="6 12" id="KW-0479">Metal-binding</keyword>
<protein>
    <submittedName>
        <fullName evidence="15">Cytochrome P450</fullName>
    </submittedName>
</protein>
<dbReference type="PANTHER" id="PTHR46206:SF2">
    <property type="entry name" value="CYTOCHROME P450 MONOOXYGENASE AUSG-RELATED"/>
    <property type="match status" value="1"/>
</dbReference>
<dbReference type="Proteomes" id="UP001201262">
    <property type="component" value="Unassembled WGS sequence"/>
</dbReference>
<comment type="similarity">
    <text evidence="3 13">Belongs to the cytochrome P450 family.</text>
</comment>
<dbReference type="GO" id="GO:0005506">
    <property type="term" value="F:iron ion binding"/>
    <property type="evidence" value="ECO:0007669"/>
    <property type="project" value="InterPro"/>
</dbReference>
<organism evidence="15 16">
    <name type="scientific">Talaromyces proteolyticus</name>
    <dbReference type="NCBI Taxonomy" id="1131652"/>
    <lineage>
        <taxon>Eukaryota</taxon>
        <taxon>Fungi</taxon>
        <taxon>Dikarya</taxon>
        <taxon>Ascomycota</taxon>
        <taxon>Pezizomycotina</taxon>
        <taxon>Eurotiomycetes</taxon>
        <taxon>Eurotiomycetidae</taxon>
        <taxon>Eurotiales</taxon>
        <taxon>Trichocomaceae</taxon>
        <taxon>Talaromyces</taxon>
        <taxon>Talaromyces sect. Bacilispori</taxon>
    </lineage>
</organism>
<keyword evidence="9 12" id="KW-0408">Iron</keyword>
<evidence type="ECO:0000256" key="8">
    <source>
        <dbReference type="ARBA" id="ARBA00023002"/>
    </source>
</evidence>
<dbReference type="InterPro" id="IPR036396">
    <property type="entry name" value="Cyt_P450_sf"/>
</dbReference>
<evidence type="ECO:0000256" key="14">
    <source>
        <dbReference type="SAM" id="Phobius"/>
    </source>
</evidence>
<evidence type="ECO:0000313" key="16">
    <source>
        <dbReference type="Proteomes" id="UP001201262"/>
    </source>
</evidence>
<reference evidence="15" key="1">
    <citation type="submission" date="2021-12" db="EMBL/GenBank/DDBJ databases">
        <title>Convergent genome expansion in fungi linked to evolution of root-endophyte symbiosis.</title>
        <authorList>
            <consortium name="DOE Joint Genome Institute"/>
            <person name="Ke Y.-H."/>
            <person name="Bonito G."/>
            <person name="Liao H.-L."/>
            <person name="Looney B."/>
            <person name="Rojas-Flechas A."/>
            <person name="Nash J."/>
            <person name="Hameed K."/>
            <person name="Schadt C."/>
            <person name="Martin F."/>
            <person name="Crous P.W."/>
            <person name="Miettinen O."/>
            <person name="Magnuson J.K."/>
            <person name="Labbe J."/>
            <person name="Jacobson D."/>
            <person name="Doktycz M.J."/>
            <person name="Veneault-Fourrey C."/>
            <person name="Kuo A."/>
            <person name="Mondo S."/>
            <person name="Calhoun S."/>
            <person name="Riley R."/>
            <person name="Ohm R."/>
            <person name="LaButti K."/>
            <person name="Andreopoulos B."/>
            <person name="Pangilinan J."/>
            <person name="Nolan M."/>
            <person name="Tritt A."/>
            <person name="Clum A."/>
            <person name="Lipzen A."/>
            <person name="Daum C."/>
            <person name="Barry K."/>
            <person name="Grigoriev I.V."/>
            <person name="Vilgalys R."/>
        </authorList>
    </citation>
    <scope>NUCLEOTIDE SEQUENCE</scope>
    <source>
        <strain evidence="15">PMI_201</strain>
    </source>
</reference>
<dbReference type="PROSITE" id="PS00086">
    <property type="entry name" value="CYTOCHROME_P450"/>
    <property type="match status" value="1"/>
</dbReference>
<evidence type="ECO:0000256" key="10">
    <source>
        <dbReference type="ARBA" id="ARBA00023033"/>
    </source>
</evidence>
<dbReference type="FunFam" id="1.10.630.10:FF:000059">
    <property type="entry name" value="Cytochrome P450 monooxygenase"/>
    <property type="match status" value="1"/>
</dbReference>
<evidence type="ECO:0000256" key="11">
    <source>
        <dbReference type="ARBA" id="ARBA00023136"/>
    </source>
</evidence>
<keyword evidence="11 14" id="KW-0472">Membrane</keyword>
<dbReference type="PANTHER" id="PTHR46206">
    <property type="entry name" value="CYTOCHROME P450"/>
    <property type="match status" value="1"/>
</dbReference>
<evidence type="ECO:0000256" key="2">
    <source>
        <dbReference type="ARBA" id="ARBA00004167"/>
    </source>
</evidence>
<sequence length="511" mass="57927">MFVDLTSHLFSVAYISVASSFIVFLLGAVFLLLISSRASTLPLINGRKPSEITYTHAKKRFLKDAQSLIKAGFGKASVFRIISENGLKTVLGSQYAREIRGHHALSFGAIFEKEFHANIRGFEPFRQGTTSDEIFMDAVRMQLTRSLGSVTQPLSSETAVALEKEWSDSTDWYDLCLKSSILRIVSQISSRVFLGDKLCRDPNWLRITVAYTTDSFIAAQELRLWPELIRPLAAYFLPSCRKIRRTIQEARAIIGPVLEVRRIDREAAIKSVKTPDRYVDAMQWMEDSAKGRYYDPAIAQLTFSNAAIHTTTDMLTQVLLDLCGQEEVIQALRTEISTVIQEEGWRKTALYKLKLMDSVLKESQRLKPINIVSMRRLALEDIELSNGIVIPRGTYVVVSSDQMWDPSVYPNPEHFDPYRFLRLREIPGHETSSLSVSPSPEHMGFGFGKHACPGRFFAINEVKIALCHILMKYDFKLAEGCIPKVRRHGFALSSDPLARISIKRRREEIVL</sequence>
<keyword evidence="4 12" id="KW-0349">Heme</keyword>
<dbReference type="EMBL" id="JAJTJA010000012">
    <property type="protein sequence ID" value="KAH8691170.1"/>
    <property type="molecule type" value="Genomic_DNA"/>
</dbReference>
<feature type="transmembrane region" description="Helical" evidence="14">
    <location>
        <begin position="12"/>
        <end position="34"/>
    </location>
</feature>
<evidence type="ECO:0000256" key="3">
    <source>
        <dbReference type="ARBA" id="ARBA00010617"/>
    </source>
</evidence>
<feature type="binding site" description="axial binding residue" evidence="12">
    <location>
        <position position="452"/>
    </location>
    <ligand>
        <name>heme</name>
        <dbReference type="ChEBI" id="CHEBI:30413"/>
    </ligand>
    <ligandPart>
        <name>Fe</name>
        <dbReference type="ChEBI" id="CHEBI:18248"/>
    </ligandPart>
</feature>
<dbReference type="GeneID" id="70244757"/>
<keyword evidence="7 14" id="KW-1133">Transmembrane helix</keyword>
<dbReference type="RefSeq" id="XP_046067262.1">
    <property type="nucleotide sequence ID" value="XM_046214470.1"/>
</dbReference>
<keyword evidence="10 13" id="KW-0503">Monooxygenase</keyword>
<proteinExistence type="inferred from homology"/>
<dbReference type="InterPro" id="IPR002403">
    <property type="entry name" value="Cyt_P450_E_grp-IV"/>
</dbReference>
<dbReference type="GO" id="GO:0004497">
    <property type="term" value="F:monooxygenase activity"/>
    <property type="evidence" value="ECO:0007669"/>
    <property type="project" value="UniProtKB-KW"/>
</dbReference>
<evidence type="ECO:0000256" key="7">
    <source>
        <dbReference type="ARBA" id="ARBA00022989"/>
    </source>
</evidence>
<gene>
    <name evidence="15" type="ORF">BGW36DRAFT_363514</name>
</gene>
<name>A0AAD4KLW6_9EURO</name>
<keyword evidence="8 13" id="KW-0560">Oxidoreductase</keyword>
<evidence type="ECO:0000256" key="6">
    <source>
        <dbReference type="ARBA" id="ARBA00022723"/>
    </source>
</evidence>
<dbReference type="Pfam" id="PF00067">
    <property type="entry name" value="p450"/>
    <property type="match status" value="1"/>
</dbReference>
<evidence type="ECO:0000256" key="4">
    <source>
        <dbReference type="ARBA" id="ARBA00022617"/>
    </source>
</evidence>
<evidence type="ECO:0000313" key="15">
    <source>
        <dbReference type="EMBL" id="KAH8691170.1"/>
    </source>
</evidence>
<evidence type="ECO:0000256" key="12">
    <source>
        <dbReference type="PIRSR" id="PIRSR602403-1"/>
    </source>
</evidence>
<evidence type="ECO:0000256" key="9">
    <source>
        <dbReference type="ARBA" id="ARBA00023004"/>
    </source>
</evidence>
<evidence type="ECO:0000256" key="13">
    <source>
        <dbReference type="RuleBase" id="RU000461"/>
    </source>
</evidence>
<dbReference type="SUPFAM" id="SSF48264">
    <property type="entry name" value="Cytochrome P450"/>
    <property type="match status" value="1"/>
</dbReference>
<dbReference type="InterPro" id="IPR017972">
    <property type="entry name" value="Cyt_P450_CS"/>
</dbReference>
<dbReference type="GO" id="GO:0019748">
    <property type="term" value="P:secondary metabolic process"/>
    <property type="evidence" value="ECO:0007669"/>
    <property type="project" value="UniProtKB-ARBA"/>
</dbReference>
<dbReference type="PRINTS" id="PR00465">
    <property type="entry name" value="EP450IV"/>
</dbReference>
<dbReference type="AlphaFoldDB" id="A0AAD4KLW6"/>
<evidence type="ECO:0000256" key="5">
    <source>
        <dbReference type="ARBA" id="ARBA00022692"/>
    </source>
</evidence>
<dbReference type="GO" id="GO:0016020">
    <property type="term" value="C:membrane"/>
    <property type="evidence" value="ECO:0007669"/>
    <property type="project" value="UniProtKB-SubCell"/>
</dbReference>
<accession>A0AAD4KLW6</accession>
<comment type="cofactor">
    <cofactor evidence="1 12">
        <name>heme</name>
        <dbReference type="ChEBI" id="CHEBI:30413"/>
    </cofactor>
</comment>
<dbReference type="Gene3D" id="1.10.630.10">
    <property type="entry name" value="Cytochrome P450"/>
    <property type="match status" value="1"/>
</dbReference>
<evidence type="ECO:0000256" key="1">
    <source>
        <dbReference type="ARBA" id="ARBA00001971"/>
    </source>
</evidence>
<comment type="subcellular location">
    <subcellularLocation>
        <location evidence="2">Membrane</location>
        <topology evidence="2">Single-pass membrane protein</topology>
    </subcellularLocation>
</comment>